<name>A0A6G0T034_APHGL</name>
<accession>A0A6G0T034</accession>
<comment type="caution">
    <text evidence="1">The sequence shown here is derived from an EMBL/GenBank/DDBJ whole genome shotgun (WGS) entry which is preliminary data.</text>
</comment>
<gene>
    <name evidence="1" type="ORF">AGLY_016239</name>
</gene>
<dbReference type="Proteomes" id="UP000475862">
    <property type="component" value="Unassembled WGS sequence"/>
</dbReference>
<dbReference type="GO" id="GO:0003700">
    <property type="term" value="F:DNA-binding transcription factor activity"/>
    <property type="evidence" value="ECO:0007669"/>
    <property type="project" value="InterPro"/>
</dbReference>
<evidence type="ECO:0000313" key="1">
    <source>
        <dbReference type="EMBL" id="KAE9523291.1"/>
    </source>
</evidence>
<keyword evidence="2" id="KW-1185">Reference proteome</keyword>
<proteinExistence type="predicted"/>
<evidence type="ECO:0000313" key="2">
    <source>
        <dbReference type="Proteomes" id="UP000475862"/>
    </source>
</evidence>
<dbReference type="PANTHER" id="PTHR47456:SF6">
    <property type="entry name" value="SI:DKEY-31C13.1"/>
    <property type="match status" value="1"/>
</dbReference>
<dbReference type="AlphaFoldDB" id="A0A6G0T034"/>
<dbReference type="InterPro" id="IPR029309">
    <property type="entry name" value="CaRF"/>
</dbReference>
<protein>
    <submittedName>
        <fullName evidence="1">Uncharacterized protein</fullName>
    </submittedName>
</protein>
<dbReference type="EMBL" id="VYZN01000080">
    <property type="protein sequence ID" value="KAE9523291.1"/>
    <property type="molecule type" value="Genomic_DNA"/>
</dbReference>
<sequence>MEDTKYFNCLEHFLENSSASIVNNTSIRGETSDLNCFTKHLLELGFGLVIKYEGENSKYRFSLERGELPIKFMGCPFFIKQHIYFECVNGPQHKSKNNTDNDHPTCVKKRFSLNSTKKFNCPATMVVIKLLYFPDFTIPESSSINWRSKKQIVSSMLKDFVERTCTTAPSPISREFYPDEKTLRNFIIKFTYKKHQTATFIVPIQCEDSDSITEALYMIKSWNNKWVPQYFVTDYCEAEYNSIAKVFNNCPTYICDFHREQACLRWTNKQGNLHVKDDRGQILTLWRSIAQSNDDTKFTESVEKIKLTDAWLRNPKAQQYFIRTWLSVAKKWTNRFFEDEYDIKISTNNGVETQNKVIKSSYLKITSDKSLNSTIKTIIDQFLPESLKKYHLKNLKLTGELSTAQNIYSENKIKKFELEHTFHEKSEDGTWYSFDDLPEKCLNNQFISPDPRYSKTNVHSKEILTKSPVHALEKENATQINYTDLNNQ</sequence>
<reference evidence="1 2" key="1">
    <citation type="submission" date="2019-08" db="EMBL/GenBank/DDBJ databases">
        <title>The genome of the soybean aphid Biotype 1, its phylome, world population structure and adaptation to the North American continent.</title>
        <authorList>
            <person name="Giordano R."/>
            <person name="Donthu R.K."/>
            <person name="Hernandez A.G."/>
            <person name="Wright C.L."/>
            <person name="Zimin A.V."/>
        </authorList>
    </citation>
    <scope>NUCLEOTIDE SEQUENCE [LARGE SCALE GENOMIC DNA]</scope>
    <source>
        <tissue evidence="1">Whole aphids</tissue>
    </source>
</reference>
<dbReference type="OrthoDB" id="6629126at2759"/>
<dbReference type="Pfam" id="PF15299">
    <property type="entry name" value="ALS2CR8"/>
    <property type="match status" value="1"/>
</dbReference>
<organism evidence="1 2">
    <name type="scientific">Aphis glycines</name>
    <name type="common">Soybean aphid</name>
    <dbReference type="NCBI Taxonomy" id="307491"/>
    <lineage>
        <taxon>Eukaryota</taxon>
        <taxon>Metazoa</taxon>
        <taxon>Ecdysozoa</taxon>
        <taxon>Arthropoda</taxon>
        <taxon>Hexapoda</taxon>
        <taxon>Insecta</taxon>
        <taxon>Pterygota</taxon>
        <taxon>Neoptera</taxon>
        <taxon>Paraneoptera</taxon>
        <taxon>Hemiptera</taxon>
        <taxon>Sternorrhyncha</taxon>
        <taxon>Aphidomorpha</taxon>
        <taxon>Aphidoidea</taxon>
        <taxon>Aphididae</taxon>
        <taxon>Aphidini</taxon>
        <taxon>Aphis</taxon>
        <taxon>Aphis</taxon>
    </lineage>
</organism>
<dbReference type="PANTHER" id="PTHR47456">
    <property type="entry name" value="PHD-TYPE DOMAIN-CONTAINING PROTEIN"/>
    <property type="match status" value="1"/>
</dbReference>